<dbReference type="EMBL" id="AZHW01001446">
    <property type="protein sequence ID" value="ETW92538.1"/>
    <property type="molecule type" value="Genomic_DNA"/>
</dbReference>
<sequence length="34" mass="3609">MAAECCLALIQLAHVETATAFLLMTYLAMGHGIT</sequence>
<dbReference type="HOGENOM" id="CLU_3372723_0_0_7"/>
<keyword evidence="2" id="KW-1185">Reference proteome</keyword>
<organism evidence="1 2">
    <name type="scientific">Entotheonella factor</name>
    <dbReference type="NCBI Taxonomy" id="1429438"/>
    <lineage>
        <taxon>Bacteria</taxon>
        <taxon>Pseudomonadati</taxon>
        <taxon>Nitrospinota/Tectimicrobiota group</taxon>
        <taxon>Candidatus Tectimicrobiota</taxon>
        <taxon>Candidatus Entotheonellia</taxon>
        <taxon>Candidatus Entotheonellales</taxon>
        <taxon>Candidatus Entotheonellaceae</taxon>
        <taxon>Candidatus Entotheonella</taxon>
    </lineage>
</organism>
<accession>W4L359</accession>
<gene>
    <name evidence="1" type="ORF">ETSY1_43195</name>
</gene>
<evidence type="ECO:0000313" key="2">
    <source>
        <dbReference type="Proteomes" id="UP000019141"/>
    </source>
</evidence>
<dbReference type="Proteomes" id="UP000019141">
    <property type="component" value="Unassembled WGS sequence"/>
</dbReference>
<comment type="caution">
    <text evidence="1">The sequence shown here is derived from an EMBL/GenBank/DDBJ whole genome shotgun (WGS) entry which is preliminary data.</text>
</comment>
<protein>
    <submittedName>
        <fullName evidence="1">Uncharacterized protein</fullName>
    </submittedName>
</protein>
<evidence type="ECO:0000313" key="1">
    <source>
        <dbReference type="EMBL" id="ETW92538.1"/>
    </source>
</evidence>
<name>W4L359_ENTF1</name>
<reference evidence="1 2" key="1">
    <citation type="journal article" date="2014" name="Nature">
        <title>An environmental bacterial taxon with a large and distinct metabolic repertoire.</title>
        <authorList>
            <person name="Wilson M.C."/>
            <person name="Mori T."/>
            <person name="Ruckert C."/>
            <person name="Uria A.R."/>
            <person name="Helf M.J."/>
            <person name="Takada K."/>
            <person name="Gernert C."/>
            <person name="Steffens U.A."/>
            <person name="Heycke N."/>
            <person name="Schmitt S."/>
            <person name="Rinke C."/>
            <person name="Helfrich E.J."/>
            <person name="Brachmann A.O."/>
            <person name="Gurgui C."/>
            <person name="Wakimoto T."/>
            <person name="Kracht M."/>
            <person name="Crusemann M."/>
            <person name="Hentschel U."/>
            <person name="Abe I."/>
            <person name="Matsunaga S."/>
            <person name="Kalinowski J."/>
            <person name="Takeyama H."/>
            <person name="Piel J."/>
        </authorList>
    </citation>
    <scope>NUCLEOTIDE SEQUENCE [LARGE SCALE GENOMIC DNA]</scope>
    <source>
        <strain evidence="2">TSY1</strain>
    </source>
</reference>
<proteinExistence type="predicted"/>
<dbReference type="AlphaFoldDB" id="W4L359"/>